<dbReference type="KEGG" id="psin:CAK95_22090"/>
<protein>
    <submittedName>
        <fullName evidence="1">Uncharacterized protein</fullName>
    </submittedName>
</protein>
<evidence type="ECO:0000313" key="2">
    <source>
        <dbReference type="Proteomes" id="UP000194137"/>
    </source>
</evidence>
<sequence length="360" mass="40052">MTLSSLPEIPVVDVRIGGPLRQAQEGAARARALRDDCLTFFPSATSLALPALDRLARRWLSRSQSPYVPEIEGIAAFLGFSGVWFLNGSYQWGCTAMARDEEGEPWLARTLDWPFPGLGRHVEIAHKWGAAGDFYNVTWPGYVGTLTGMAPGRFAASINQAPLWRRTRHPWLRPVDIAANAVSTWRIRHIPPDQLLRQVFETCSDFETARVTLERTPVARPVIFTLVGVKAGERCVIERTEEDFETRNTMTVAANDWHVRRDPWEARIGGDLLLTCGYDEASDNSRSRSEAINGFDGSIMQGPFGWLVEPVHNRYTRLAAEMCPARGIMRVMGLDETPEKGLAVPVTQIREVIAPAVIAA</sequence>
<name>A0A1W6ZXL0_9HYPH</name>
<evidence type="ECO:0000313" key="1">
    <source>
        <dbReference type="EMBL" id="ARQ01495.1"/>
    </source>
</evidence>
<organism evidence="1 2">
    <name type="scientific">Pseudorhodoplanes sinuspersici</name>
    <dbReference type="NCBI Taxonomy" id="1235591"/>
    <lineage>
        <taxon>Bacteria</taxon>
        <taxon>Pseudomonadati</taxon>
        <taxon>Pseudomonadota</taxon>
        <taxon>Alphaproteobacteria</taxon>
        <taxon>Hyphomicrobiales</taxon>
        <taxon>Pseudorhodoplanes</taxon>
    </lineage>
</organism>
<dbReference type="STRING" id="1235591.CAK95_22090"/>
<keyword evidence="2" id="KW-1185">Reference proteome</keyword>
<dbReference type="Gene3D" id="3.60.60.10">
    <property type="entry name" value="Penicillin V Acylase, Chain A"/>
    <property type="match status" value="1"/>
</dbReference>
<dbReference type="PANTHER" id="PTHR28583:SF4">
    <property type="entry name" value="N-ACYLETHANOLAMINE-HYDROLYZING ACID AMIDASE"/>
    <property type="match status" value="1"/>
</dbReference>
<dbReference type="GO" id="GO:0016810">
    <property type="term" value="F:hydrolase activity, acting on carbon-nitrogen (but not peptide) bonds"/>
    <property type="evidence" value="ECO:0007669"/>
    <property type="project" value="TreeGrafter"/>
</dbReference>
<accession>A0A1W6ZXL0</accession>
<dbReference type="EMBL" id="CP021112">
    <property type="protein sequence ID" value="ARQ01495.1"/>
    <property type="molecule type" value="Genomic_DNA"/>
</dbReference>
<proteinExistence type="predicted"/>
<dbReference type="RefSeq" id="WP_086089886.1">
    <property type="nucleotide sequence ID" value="NZ_CP021112.1"/>
</dbReference>
<gene>
    <name evidence="1" type="ORF">CAK95_22090</name>
</gene>
<dbReference type="AlphaFoldDB" id="A0A1W6ZXL0"/>
<reference evidence="1 2" key="1">
    <citation type="submission" date="2017-05" db="EMBL/GenBank/DDBJ databases">
        <title>Full genome sequence of Pseudorhodoplanes sinuspersici.</title>
        <authorList>
            <person name="Dastgheib S.M.M."/>
            <person name="Shavandi M."/>
            <person name="Tirandaz H."/>
        </authorList>
    </citation>
    <scope>NUCLEOTIDE SEQUENCE [LARGE SCALE GENOMIC DNA]</scope>
    <source>
        <strain evidence="1 2">RIPI110</strain>
    </source>
</reference>
<dbReference type="PANTHER" id="PTHR28583">
    <property type="entry name" value="ACID AMIDASE"/>
    <property type="match status" value="1"/>
</dbReference>
<dbReference type="Proteomes" id="UP000194137">
    <property type="component" value="Chromosome"/>
</dbReference>
<dbReference type="OrthoDB" id="7325338at2"/>